<dbReference type="SUPFAM" id="SSF53448">
    <property type="entry name" value="Nucleotide-diphospho-sugar transferases"/>
    <property type="match status" value="1"/>
</dbReference>
<proteinExistence type="predicted"/>
<dbReference type="CDD" id="cd00761">
    <property type="entry name" value="Glyco_tranf_GTA_type"/>
    <property type="match status" value="1"/>
</dbReference>
<organism evidence="2 3">
    <name type="scientific">Candidatus Liptonbacteria bacterium GWB1_49_6</name>
    <dbReference type="NCBI Taxonomy" id="1798644"/>
    <lineage>
        <taxon>Bacteria</taxon>
        <taxon>Candidatus Liptoniibacteriota</taxon>
    </lineage>
</organism>
<evidence type="ECO:0000259" key="1">
    <source>
        <dbReference type="Pfam" id="PF00535"/>
    </source>
</evidence>
<sequence>MPKISIIMGTWNRARMLGRAIRSVEEQTFKDWELIVANDGSTDDTARVVEEWKKKEPRIVFVNNQVNRGISKNYNRAFAVMKGEYIAMIDDDDPWCDNERLKKQVAFLDKNPEYVGCGGGVIVVHANGKPARLASESVAGRELYRYLKPEKDGEIRARMLFSNPMANSTTLFRRVTAEKVGWYDETTRYSGDRDFWLKLGREGKLYNFPEYFSYYTMSGENTSISKIRPHLKASLMIMRRYKKDYPHYVPALAANMVQYWYAFLPAFLRGGLHYTLARLKRAVLG</sequence>
<dbReference type="STRING" id="1798644.A2122_00665"/>
<dbReference type="PANTHER" id="PTHR22916">
    <property type="entry name" value="GLYCOSYLTRANSFERASE"/>
    <property type="match status" value="1"/>
</dbReference>
<dbReference type="InterPro" id="IPR001173">
    <property type="entry name" value="Glyco_trans_2-like"/>
</dbReference>
<dbReference type="PANTHER" id="PTHR22916:SF3">
    <property type="entry name" value="UDP-GLCNAC:BETAGAL BETA-1,3-N-ACETYLGLUCOSAMINYLTRANSFERASE-LIKE PROTEIN 1"/>
    <property type="match status" value="1"/>
</dbReference>
<dbReference type="AlphaFoldDB" id="A0A1G2C4T8"/>
<dbReference type="Pfam" id="PF00535">
    <property type="entry name" value="Glycos_transf_2"/>
    <property type="match status" value="1"/>
</dbReference>
<accession>A0A1G2C4T8</accession>
<dbReference type="Gene3D" id="3.90.550.10">
    <property type="entry name" value="Spore Coat Polysaccharide Biosynthesis Protein SpsA, Chain A"/>
    <property type="match status" value="1"/>
</dbReference>
<dbReference type="EMBL" id="MHKU01000039">
    <property type="protein sequence ID" value="OGY96266.1"/>
    <property type="molecule type" value="Genomic_DNA"/>
</dbReference>
<name>A0A1G2C4T8_9BACT</name>
<evidence type="ECO:0000313" key="2">
    <source>
        <dbReference type="EMBL" id="OGY96266.1"/>
    </source>
</evidence>
<gene>
    <name evidence="2" type="ORF">A2122_00665</name>
</gene>
<feature type="domain" description="Glycosyltransferase 2-like" evidence="1">
    <location>
        <begin position="5"/>
        <end position="129"/>
    </location>
</feature>
<dbReference type="Proteomes" id="UP000176648">
    <property type="component" value="Unassembled WGS sequence"/>
</dbReference>
<reference evidence="2 3" key="1">
    <citation type="journal article" date="2016" name="Nat. Commun.">
        <title>Thousands of microbial genomes shed light on interconnected biogeochemical processes in an aquifer system.</title>
        <authorList>
            <person name="Anantharaman K."/>
            <person name="Brown C.T."/>
            <person name="Hug L.A."/>
            <person name="Sharon I."/>
            <person name="Castelle C.J."/>
            <person name="Probst A.J."/>
            <person name="Thomas B.C."/>
            <person name="Singh A."/>
            <person name="Wilkins M.J."/>
            <person name="Karaoz U."/>
            <person name="Brodie E.L."/>
            <person name="Williams K.H."/>
            <person name="Hubbard S.S."/>
            <person name="Banfield J.F."/>
        </authorList>
    </citation>
    <scope>NUCLEOTIDE SEQUENCE [LARGE SCALE GENOMIC DNA]</scope>
</reference>
<comment type="caution">
    <text evidence="2">The sequence shown here is derived from an EMBL/GenBank/DDBJ whole genome shotgun (WGS) entry which is preliminary data.</text>
</comment>
<evidence type="ECO:0000313" key="3">
    <source>
        <dbReference type="Proteomes" id="UP000176648"/>
    </source>
</evidence>
<dbReference type="GO" id="GO:0016758">
    <property type="term" value="F:hexosyltransferase activity"/>
    <property type="evidence" value="ECO:0007669"/>
    <property type="project" value="UniProtKB-ARBA"/>
</dbReference>
<protein>
    <recommendedName>
        <fullName evidence="1">Glycosyltransferase 2-like domain-containing protein</fullName>
    </recommendedName>
</protein>
<dbReference type="InterPro" id="IPR029044">
    <property type="entry name" value="Nucleotide-diphossugar_trans"/>
</dbReference>